<comment type="function">
    <text evidence="9">Part of the twin-arginine translocation (Tat) system that transports large folded proteins containing a characteristic twin-arginine motif in their signal peptide across membranes. TatA could form the protein-conducting channel of the Tat system.</text>
</comment>
<evidence type="ECO:0000256" key="4">
    <source>
        <dbReference type="ARBA" id="ARBA00022692"/>
    </source>
</evidence>
<keyword evidence="4 9" id="KW-0812">Transmembrane</keyword>
<proteinExistence type="inferred from homology"/>
<dbReference type="HAMAP" id="MF_00236">
    <property type="entry name" value="TatA_E"/>
    <property type="match status" value="1"/>
</dbReference>
<keyword evidence="2 9" id="KW-0813">Transport</keyword>
<organism evidence="10">
    <name type="scientific">uncultured Aureispira sp</name>
    <dbReference type="NCBI Taxonomy" id="1331704"/>
    <lineage>
        <taxon>Bacteria</taxon>
        <taxon>Pseudomonadati</taxon>
        <taxon>Bacteroidota</taxon>
        <taxon>Saprospiria</taxon>
        <taxon>Saprospirales</taxon>
        <taxon>Saprospiraceae</taxon>
        <taxon>Aureispira</taxon>
        <taxon>environmental samples</taxon>
    </lineage>
</organism>
<feature type="transmembrane region" description="Helical" evidence="9">
    <location>
        <begin position="6"/>
        <end position="25"/>
    </location>
</feature>
<dbReference type="GO" id="GO:0008320">
    <property type="term" value="F:protein transmembrane transporter activity"/>
    <property type="evidence" value="ECO:0007669"/>
    <property type="project" value="UniProtKB-UniRule"/>
</dbReference>
<dbReference type="AlphaFoldDB" id="A0A6S6TPH7"/>
<name>A0A6S6TPH7_9BACT</name>
<reference evidence="10" key="1">
    <citation type="submission" date="2020-01" db="EMBL/GenBank/DDBJ databases">
        <authorList>
            <person name="Meier V. D."/>
            <person name="Meier V D."/>
        </authorList>
    </citation>
    <scope>NUCLEOTIDE SEQUENCE</scope>
    <source>
        <strain evidence="10">HLG_WM_MAG_10</strain>
    </source>
</reference>
<evidence type="ECO:0000256" key="5">
    <source>
        <dbReference type="ARBA" id="ARBA00022927"/>
    </source>
</evidence>
<evidence type="ECO:0000256" key="9">
    <source>
        <dbReference type="HAMAP-Rule" id="MF_00236"/>
    </source>
</evidence>
<comment type="subunit">
    <text evidence="9">Forms a complex with TatC.</text>
</comment>
<evidence type="ECO:0000313" key="10">
    <source>
        <dbReference type="EMBL" id="CAA6821274.1"/>
    </source>
</evidence>
<dbReference type="EMBL" id="CACVAQ010000295">
    <property type="protein sequence ID" value="CAA6821274.1"/>
    <property type="molecule type" value="Genomic_DNA"/>
</dbReference>
<dbReference type="PANTHER" id="PTHR42982:SF1">
    <property type="entry name" value="SEC-INDEPENDENT PROTEIN TRANSLOCASE PROTEIN TATA"/>
    <property type="match status" value="1"/>
</dbReference>
<comment type="similarity">
    <text evidence="9">Belongs to the TatA/E family.</text>
</comment>
<protein>
    <recommendedName>
        <fullName evidence="9">Sec-independent protein translocase protein TatA</fullName>
    </recommendedName>
</protein>
<dbReference type="PANTHER" id="PTHR42982">
    <property type="entry name" value="SEC-INDEPENDENT PROTEIN TRANSLOCASE PROTEIN TATA"/>
    <property type="match status" value="1"/>
</dbReference>
<keyword evidence="3 9" id="KW-1003">Cell membrane</keyword>
<evidence type="ECO:0000256" key="8">
    <source>
        <dbReference type="ARBA" id="ARBA00023136"/>
    </source>
</evidence>
<dbReference type="GO" id="GO:0033281">
    <property type="term" value="C:TAT protein transport complex"/>
    <property type="evidence" value="ECO:0007669"/>
    <property type="project" value="UniProtKB-UniRule"/>
</dbReference>
<dbReference type="InterPro" id="IPR003369">
    <property type="entry name" value="TatA/B/E"/>
</dbReference>
<dbReference type="Pfam" id="PF02416">
    <property type="entry name" value="TatA_B_E"/>
    <property type="match status" value="1"/>
</dbReference>
<comment type="subcellular location">
    <subcellularLocation>
        <location evidence="1 9">Cell membrane</location>
        <topology evidence="1 9">Single-pass membrane protein</topology>
    </subcellularLocation>
</comment>
<dbReference type="Gene3D" id="1.20.5.3310">
    <property type="match status" value="1"/>
</dbReference>
<keyword evidence="5 9" id="KW-0653">Protein transport</keyword>
<evidence type="ECO:0000256" key="6">
    <source>
        <dbReference type="ARBA" id="ARBA00022989"/>
    </source>
</evidence>
<evidence type="ECO:0000256" key="1">
    <source>
        <dbReference type="ARBA" id="ARBA00004162"/>
    </source>
</evidence>
<keyword evidence="6 9" id="KW-1133">Transmembrane helix</keyword>
<keyword evidence="7 9" id="KW-0811">Translocation</keyword>
<gene>
    <name evidence="9" type="primary">tatA</name>
    <name evidence="10" type="ORF">HELGO_WM18250</name>
</gene>
<sequence length="76" mass="8600">MNTFLLFQFLGPEMLLVFFVILLLFGGKKIPELMRGLGKGVSEFNNARDSVTKEFKQGMKDGDKEKIKIEENSKAS</sequence>
<accession>A0A6S6TPH7</accession>
<dbReference type="GO" id="GO:0043953">
    <property type="term" value="P:protein transport by the Tat complex"/>
    <property type="evidence" value="ECO:0007669"/>
    <property type="project" value="UniProtKB-UniRule"/>
</dbReference>
<evidence type="ECO:0000256" key="2">
    <source>
        <dbReference type="ARBA" id="ARBA00022448"/>
    </source>
</evidence>
<dbReference type="InterPro" id="IPR006312">
    <property type="entry name" value="TatA/E"/>
</dbReference>
<evidence type="ECO:0000256" key="3">
    <source>
        <dbReference type="ARBA" id="ARBA00022475"/>
    </source>
</evidence>
<evidence type="ECO:0000256" key="7">
    <source>
        <dbReference type="ARBA" id="ARBA00023010"/>
    </source>
</evidence>
<keyword evidence="8 9" id="KW-0472">Membrane</keyword>